<evidence type="ECO:0000259" key="12">
    <source>
        <dbReference type="Pfam" id="PF21467"/>
    </source>
</evidence>
<dbReference type="SUPFAM" id="SSF49785">
    <property type="entry name" value="Galactose-binding domain-like"/>
    <property type="match status" value="1"/>
</dbReference>
<dbReference type="Pfam" id="PF21317">
    <property type="entry name" value="BetaGal_ABD_1"/>
    <property type="match status" value="1"/>
</dbReference>
<keyword evidence="4" id="KW-0325">Glycoprotein</keyword>
<dbReference type="GO" id="GO:0005975">
    <property type="term" value="P:carbohydrate metabolic process"/>
    <property type="evidence" value="ECO:0007669"/>
    <property type="project" value="InterPro"/>
</dbReference>
<dbReference type="Pfam" id="PF01301">
    <property type="entry name" value="Glyco_hydro_35"/>
    <property type="match status" value="1"/>
</dbReference>
<dbReference type="Proteomes" id="UP000027135">
    <property type="component" value="Unassembled WGS sequence"/>
</dbReference>
<feature type="domain" description="Beta-galactosidase 1-like first all-beta" evidence="11">
    <location>
        <begin position="410"/>
        <end position="518"/>
    </location>
</feature>
<evidence type="ECO:0000256" key="3">
    <source>
        <dbReference type="ARBA" id="ARBA00022801"/>
    </source>
</evidence>
<dbReference type="EMBL" id="KK852482">
    <property type="protein sequence ID" value="KDR22879.1"/>
    <property type="molecule type" value="Genomic_DNA"/>
</dbReference>
<dbReference type="PROSITE" id="PS01182">
    <property type="entry name" value="GLYCOSYL_HYDROL_F35"/>
    <property type="match status" value="1"/>
</dbReference>
<proteinExistence type="inferred from homology"/>
<evidence type="ECO:0000256" key="5">
    <source>
        <dbReference type="ARBA" id="ARBA00023295"/>
    </source>
</evidence>
<dbReference type="FunFam" id="2.60.120.260:FF:000021">
    <property type="entry name" value="Beta-galactosidase"/>
    <property type="match status" value="1"/>
</dbReference>
<dbReference type="eggNOG" id="KOG0496">
    <property type="taxonomic scope" value="Eukaryota"/>
</dbReference>
<organism evidence="13 14">
    <name type="scientific">Zootermopsis nevadensis</name>
    <name type="common">Dampwood termite</name>
    <dbReference type="NCBI Taxonomy" id="136037"/>
    <lineage>
        <taxon>Eukaryota</taxon>
        <taxon>Metazoa</taxon>
        <taxon>Ecdysozoa</taxon>
        <taxon>Arthropoda</taxon>
        <taxon>Hexapoda</taxon>
        <taxon>Insecta</taxon>
        <taxon>Pterygota</taxon>
        <taxon>Neoptera</taxon>
        <taxon>Polyneoptera</taxon>
        <taxon>Dictyoptera</taxon>
        <taxon>Blattodea</taxon>
        <taxon>Blattoidea</taxon>
        <taxon>Termitoidae</taxon>
        <taxon>Termopsidae</taxon>
        <taxon>Zootermopsis</taxon>
    </lineage>
</organism>
<feature type="active site" description="Nucleophile" evidence="6">
    <location>
        <position position="272"/>
    </location>
</feature>
<dbReference type="InterPro" id="IPR019801">
    <property type="entry name" value="Glyco_hydro_35_CS"/>
</dbReference>
<dbReference type="Gene3D" id="2.60.120.260">
    <property type="entry name" value="Galactose-binding domain-like"/>
    <property type="match status" value="2"/>
</dbReference>
<gene>
    <name evidence="13" type="ORF">L798_14732</name>
</gene>
<dbReference type="Pfam" id="PF21467">
    <property type="entry name" value="BetaGal_gal-bd"/>
    <property type="match status" value="1"/>
</dbReference>
<dbReference type="PIRSF" id="PIRSF006336">
    <property type="entry name" value="B-gal"/>
    <property type="match status" value="1"/>
</dbReference>
<evidence type="ECO:0000256" key="2">
    <source>
        <dbReference type="ARBA" id="ARBA00022729"/>
    </source>
</evidence>
<evidence type="ECO:0000313" key="14">
    <source>
        <dbReference type="Proteomes" id="UP000027135"/>
    </source>
</evidence>
<evidence type="ECO:0000256" key="8">
    <source>
        <dbReference type="RuleBase" id="RU003679"/>
    </source>
</evidence>
<evidence type="ECO:0000256" key="7">
    <source>
        <dbReference type="RuleBase" id="RU000675"/>
    </source>
</evidence>
<dbReference type="InterPro" id="IPR001944">
    <property type="entry name" value="Glycoside_Hdrlase_35"/>
</dbReference>
<evidence type="ECO:0000256" key="6">
    <source>
        <dbReference type="PIRSR" id="PIRSR006336-1"/>
    </source>
</evidence>
<keyword evidence="2 9" id="KW-0732">Signal</keyword>
<name>A0A067RST2_ZOONE</name>
<dbReference type="GO" id="GO:0004565">
    <property type="term" value="F:beta-galactosidase activity"/>
    <property type="evidence" value="ECO:0007669"/>
    <property type="project" value="UniProtKB-EC"/>
</dbReference>
<feature type="signal peptide" evidence="9">
    <location>
        <begin position="1"/>
        <end position="23"/>
    </location>
</feature>
<feature type="chain" id="PRO_5001645398" description="Beta-galactosidase" evidence="9">
    <location>
        <begin position="24"/>
        <end position="666"/>
    </location>
</feature>
<keyword evidence="3 7" id="KW-0378">Hydrolase</keyword>
<keyword evidence="5 7" id="KW-0326">Glycosidase</keyword>
<dbReference type="EC" id="3.2.1.23" evidence="7"/>
<reference evidence="13 14" key="1">
    <citation type="journal article" date="2014" name="Nat. Commun.">
        <title>Molecular traces of alternative social organization in a termite genome.</title>
        <authorList>
            <person name="Terrapon N."/>
            <person name="Li C."/>
            <person name="Robertson H.M."/>
            <person name="Ji L."/>
            <person name="Meng X."/>
            <person name="Booth W."/>
            <person name="Chen Z."/>
            <person name="Childers C.P."/>
            <person name="Glastad K.M."/>
            <person name="Gokhale K."/>
            <person name="Gowin J."/>
            <person name="Gronenberg W."/>
            <person name="Hermansen R.A."/>
            <person name="Hu H."/>
            <person name="Hunt B.G."/>
            <person name="Huylmans A.K."/>
            <person name="Khalil S.M."/>
            <person name="Mitchell R.D."/>
            <person name="Munoz-Torres M.C."/>
            <person name="Mustard J.A."/>
            <person name="Pan H."/>
            <person name="Reese J.T."/>
            <person name="Scharf M.E."/>
            <person name="Sun F."/>
            <person name="Vogel H."/>
            <person name="Xiao J."/>
            <person name="Yang W."/>
            <person name="Yang Z."/>
            <person name="Yang Z."/>
            <person name="Zhou J."/>
            <person name="Zhu J."/>
            <person name="Brent C.S."/>
            <person name="Elsik C.G."/>
            <person name="Goodisman M.A."/>
            <person name="Liberles D.A."/>
            <person name="Roe R.M."/>
            <person name="Vargo E.L."/>
            <person name="Vilcinskas A."/>
            <person name="Wang J."/>
            <person name="Bornberg-Bauer E."/>
            <person name="Korb J."/>
            <person name="Zhang G."/>
            <person name="Liebig J."/>
        </authorList>
    </citation>
    <scope>NUCLEOTIDE SEQUENCE [LARGE SCALE GENOMIC DNA]</scope>
    <source>
        <tissue evidence="13">Whole organism</tissue>
    </source>
</reference>
<dbReference type="PANTHER" id="PTHR23421">
    <property type="entry name" value="BETA-GALACTOSIDASE RELATED"/>
    <property type="match status" value="1"/>
</dbReference>
<comment type="catalytic activity">
    <reaction evidence="7">
        <text>Hydrolysis of terminal non-reducing beta-D-galactose residues in beta-D-galactosides.</text>
        <dbReference type="EC" id="3.2.1.23"/>
    </reaction>
</comment>
<sequence length="666" mass="74494">MGGRQTVCRWTLLLFSFVHVALQYEPTTVELPRFFSIDYENDQFLLNGSPFRYVSGSLHYFRVPRAYWRDRLRKLRAAGLNAVSTYVEWSQHEPSPGRFEFSGELDLQYFIRLAQEEDLLVLLRPGPYICAERDMGGLPPWLLTVKPDIYLRTNDTTYMEYVERYLNYVLTSVQVYLYGNGGPIIMVQIENEYGSYQACDSSYMTQLRDIVKSKVGDAAVLYSTDGAGLSFLRCGKIEGVYATVDFGADTNVDTAFLAQRIYEPHGPLVNSEFYTGWLTHWGEPFQSVGTETIVNTLDEILARNASVNFFMFHGGTNFGFLAGANFGDNYQPQLTSYDYDAPITEAGDPTSKYFAIREVIGRYLPLLNNTAPIPAPKGSYNTIILNPIASLLDQSIRQALGKEPLRSKFPLTFEDLGQHYGFVLYETTLARSVPDPALFNIPGLGDRAVVLLDDVPKGILSRSEKITSMPLSLSEGTKIQVLVENQGRINYGSLINDFKGLLSNATLGGDVLEDWIITGFPLHEISSLGVNSTYNYTFSCPAFFRGTFELPESYSEPLDTFLDPRGWGKGVAFINGFNIGRYWPILGPQVTLYVPGCHLKPYPALNELVLLELEKANSPHYTVSFVPEPILDERPPAYAAASHTSHFLVPPQLNQGPQTSVTILAV</sequence>
<dbReference type="InterPro" id="IPR026283">
    <property type="entry name" value="B-gal_1-like"/>
</dbReference>
<dbReference type="AlphaFoldDB" id="A0A067RST2"/>
<feature type="active site" description="Proton donor" evidence="6">
    <location>
        <position position="192"/>
    </location>
</feature>
<dbReference type="PRINTS" id="PR00742">
    <property type="entry name" value="GLHYDRLASE35"/>
</dbReference>
<evidence type="ECO:0000259" key="10">
    <source>
        <dbReference type="Pfam" id="PF01301"/>
    </source>
</evidence>
<dbReference type="InterPro" id="IPR048913">
    <property type="entry name" value="BetaGal_gal-bd"/>
</dbReference>
<keyword evidence="14" id="KW-1185">Reference proteome</keyword>
<dbReference type="FunCoup" id="A0A067RST2">
    <property type="interactions" value="536"/>
</dbReference>
<accession>A0A067RST2</accession>
<feature type="domain" description="Glycoside hydrolase 35 catalytic" evidence="10">
    <location>
        <begin position="43"/>
        <end position="362"/>
    </location>
</feature>
<evidence type="ECO:0000256" key="1">
    <source>
        <dbReference type="ARBA" id="ARBA00009809"/>
    </source>
</evidence>
<feature type="domain" description="Beta-galactosidase galactose-binding" evidence="12">
    <location>
        <begin position="541"/>
        <end position="601"/>
    </location>
</feature>
<dbReference type="FunFam" id="3.20.20.80:FF:000017">
    <property type="entry name" value="Beta-galactosidase"/>
    <property type="match status" value="1"/>
</dbReference>
<evidence type="ECO:0000313" key="13">
    <source>
        <dbReference type="EMBL" id="KDR22879.1"/>
    </source>
</evidence>
<dbReference type="OMA" id="AEYYSGW"/>
<dbReference type="InterPro" id="IPR008979">
    <property type="entry name" value="Galactose-bd-like_sf"/>
</dbReference>
<evidence type="ECO:0000256" key="4">
    <source>
        <dbReference type="ARBA" id="ARBA00023180"/>
    </source>
</evidence>
<dbReference type="OrthoDB" id="1657402at2759"/>
<evidence type="ECO:0000256" key="9">
    <source>
        <dbReference type="SAM" id="SignalP"/>
    </source>
</evidence>
<evidence type="ECO:0000259" key="11">
    <source>
        <dbReference type="Pfam" id="PF21317"/>
    </source>
</evidence>
<dbReference type="SUPFAM" id="SSF51445">
    <property type="entry name" value="(Trans)glycosidases"/>
    <property type="match status" value="1"/>
</dbReference>
<dbReference type="InterPro" id="IPR048912">
    <property type="entry name" value="BetaGal1-like_ABD1"/>
</dbReference>
<dbReference type="InterPro" id="IPR017853">
    <property type="entry name" value="GH"/>
</dbReference>
<dbReference type="InParanoid" id="A0A067RST2"/>
<dbReference type="Gene3D" id="3.20.20.80">
    <property type="entry name" value="Glycosidases"/>
    <property type="match status" value="1"/>
</dbReference>
<protein>
    <recommendedName>
        <fullName evidence="7">Beta-galactosidase</fullName>
        <ecNumber evidence="7">3.2.1.23</ecNumber>
    </recommendedName>
</protein>
<dbReference type="STRING" id="136037.A0A067RST2"/>
<comment type="similarity">
    <text evidence="1 8">Belongs to the glycosyl hydrolase 35 family.</text>
</comment>
<dbReference type="InterPro" id="IPR031330">
    <property type="entry name" value="Gly_Hdrlase_35_cat"/>
</dbReference>